<dbReference type="InterPro" id="IPR015421">
    <property type="entry name" value="PyrdxlP-dep_Trfase_major"/>
</dbReference>
<dbReference type="InterPro" id="IPR015422">
    <property type="entry name" value="PyrdxlP-dep_Trfase_small"/>
</dbReference>
<reference evidence="6 7" key="1">
    <citation type="journal article" date="2016" name="Nat. Commun.">
        <title>Thousands of microbial genomes shed light on interconnected biogeochemical processes in an aquifer system.</title>
        <authorList>
            <person name="Anantharaman K."/>
            <person name="Brown C.T."/>
            <person name="Hug L.A."/>
            <person name="Sharon I."/>
            <person name="Castelle C.J."/>
            <person name="Probst A.J."/>
            <person name="Thomas B.C."/>
            <person name="Singh A."/>
            <person name="Wilkins M.J."/>
            <person name="Karaoz U."/>
            <person name="Brodie E.L."/>
            <person name="Williams K.H."/>
            <person name="Hubbard S.S."/>
            <person name="Banfield J.F."/>
        </authorList>
    </citation>
    <scope>NUCLEOTIDE SEQUENCE [LARGE SCALE GENOMIC DNA]</scope>
</reference>
<dbReference type="STRING" id="1797785.A3B45_00435"/>
<dbReference type="PANTHER" id="PTHR30244:SF36">
    <property type="entry name" value="3-OXO-GLUCOSE-6-PHOSPHATE:GLUTAMATE AMINOTRANSFERASE"/>
    <property type="match status" value="1"/>
</dbReference>
<accession>A0A1F5KP08</accession>
<comment type="caution">
    <text evidence="6">The sequence shown here is derived from an EMBL/GenBank/DDBJ whole genome shotgun (WGS) entry which is preliminary data.</text>
</comment>
<evidence type="ECO:0000256" key="1">
    <source>
        <dbReference type="ARBA" id="ARBA00022898"/>
    </source>
</evidence>
<dbReference type="Gene3D" id="3.90.1150.10">
    <property type="entry name" value="Aspartate Aminotransferase, domain 1"/>
    <property type="match status" value="1"/>
</dbReference>
<dbReference type="InterPro" id="IPR000653">
    <property type="entry name" value="DegT/StrS_aminotransferase"/>
</dbReference>
<dbReference type="PANTHER" id="PTHR30244">
    <property type="entry name" value="TRANSAMINASE"/>
    <property type="match status" value="1"/>
</dbReference>
<proteinExistence type="inferred from homology"/>
<dbReference type="PIRSF" id="PIRSF000390">
    <property type="entry name" value="PLP_StrS"/>
    <property type="match status" value="1"/>
</dbReference>
<evidence type="ECO:0000256" key="3">
    <source>
        <dbReference type="PIRSR" id="PIRSR000390-1"/>
    </source>
</evidence>
<evidence type="ECO:0000313" key="7">
    <source>
        <dbReference type="Proteomes" id="UP000178565"/>
    </source>
</evidence>
<gene>
    <name evidence="6" type="ORF">A3B45_00435</name>
</gene>
<dbReference type="Pfam" id="PF01041">
    <property type="entry name" value="DegT_DnrJ_EryC1"/>
    <property type="match status" value="1"/>
</dbReference>
<evidence type="ECO:0000313" key="6">
    <source>
        <dbReference type="EMBL" id="OGE42656.1"/>
    </source>
</evidence>
<evidence type="ECO:0000256" key="5">
    <source>
        <dbReference type="RuleBase" id="RU004508"/>
    </source>
</evidence>
<comment type="similarity">
    <text evidence="2 5">Belongs to the DegT/DnrJ/EryC1 family.</text>
</comment>
<evidence type="ECO:0008006" key="8">
    <source>
        <dbReference type="Google" id="ProtNLM"/>
    </source>
</evidence>
<dbReference type="InterPro" id="IPR015424">
    <property type="entry name" value="PyrdxlP-dep_Trfase"/>
</dbReference>
<evidence type="ECO:0000256" key="2">
    <source>
        <dbReference type="ARBA" id="ARBA00037999"/>
    </source>
</evidence>
<feature type="modified residue" description="N6-(pyridoxal phosphate)lysine" evidence="4">
    <location>
        <position position="187"/>
    </location>
</feature>
<name>A0A1F5KP08_9BACT</name>
<dbReference type="AlphaFoldDB" id="A0A1F5KP08"/>
<keyword evidence="1 4" id="KW-0663">Pyridoxal phosphate</keyword>
<dbReference type="CDD" id="cd00616">
    <property type="entry name" value="AHBA_syn"/>
    <property type="match status" value="1"/>
</dbReference>
<dbReference type="EMBL" id="MFDM01000023">
    <property type="protein sequence ID" value="OGE42656.1"/>
    <property type="molecule type" value="Genomic_DNA"/>
</dbReference>
<dbReference type="Proteomes" id="UP000178565">
    <property type="component" value="Unassembled WGS sequence"/>
</dbReference>
<organism evidence="6 7">
    <name type="scientific">Candidatus Daviesbacteria bacterium RIFCSPLOWO2_01_FULL_39_12</name>
    <dbReference type="NCBI Taxonomy" id="1797785"/>
    <lineage>
        <taxon>Bacteria</taxon>
        <taxon>Candidatus Daviesiibacteriota</taxon>
    </lineage>
</organism>
<feature type="active site" description="Proton acceptor" evidence="3">
    <location>
        <position position="187"/>
    </location>
</feature>
<dbReference type="SUPFAM" id="SSF53383">
    <property type="entry name" value="PLP-dependent transferases"/>
    <property type="match status" value="1"/>
</dbReference>
<evidence type="ECO:0000256" key="4">
    <source>
        <dbReference type="PIRSR" id="PIRSR000390-2"/>
    </source>
</evidence>
<dbReference type="GO" id="GO:0008483">
    <property type="term" value="F:transaminase activity"/>
    <property type="evidence" value="ECO:0007669"/>
    <property type="project" value="TreeGrafter"/>
</dbReference>
<sequence length="368" mass="41427">MKIPLVDLKGQYQEISKEIDKAVQKVLVSGRYIQGPQVAQFEKNFAKYCHAKYCVGVSSGTEALTVALRVLGIGRGDEVITVPNTFTATAEAIILVGATPVFMDVDSKTFNMNPKLLDRVITKKTKAVIPVHLHGNPVDMDGIFKVIKNKKIAIIEDAAQAHGAKYKGRMIGSLGSDFTCFSFYPAKNLGGMGDAGAIVTNNRYYDQKIRLLIDHGRTNHFDHVSIGTTARLDTIQAAVLSIKLKLLDKWNKSRRKWANYYREKLSNKFQFEEETVGGESVYHVLAILTQQRDKLAEFLRSYGIEVGIHYPKNLHLQPAYKYLGYKKGDFKVAESFAERTLSLPLFPHITKDQVDYVISNIKKYFKIR</sequence>
<dbReference type="Gene3D" id="3.40.640.10">
    <property type="entry name" value="Type I PLP-dependent aspartate aminotransferase-like (Major domain)"/>
    <property type="match status" value="1"/>
</dbReference>
<dbReference type="GO" id="GO:0030170">
    <property type="term" value="F:pyridoxal phosphate binding"/>
    <property type="evidence" value="ECO:0007669"/>
    <property type="project" value="TreeGrafter"/>
</dbReference>
<protein>
    <recommendedName>
        <fullName evidence="8">Erythromycin biosynthesis sensory transduction protein eryC1</fullName>
    </recommendedName>
</protein>
<dbReference type="GO" id="GO:0000271">
    <property type="term" value="P:polysaccharide biosynthetic process"/>
    <property type="evidence" value="ECO:0007669"/>
    <property type="project" value="TreeGrafter"/>
</dbReference>